<sequence length="56" mass="5873">MSDVVADGYRFDCPACGESLEVNDSMRRALVEQGCVVCGASVTAAAFTELSATDRP</sequence>
<dbReference type="eggNOG" id="arCOG06412">
    <property type="taxonomic scope" value="Archaea"/>
</dbReference>
<proteinExistence type="predicted"/>
<accession>M0LYC3</accession>
<protein>
    <submittedName>
        <fullName evidence="1">Uncharacterized protein</fullName>
    </submittedName>
</protein>
<keyword evidence="2" id="KW-1185">Reference proteome</keyword>
<dbReference type="AlphaFoldDB" id="M0LYC3"/>
<evidence type="ECO:0000313" key="1">
    <source>
        <dbReference type="EMBL" id="EMA38572.1"/>
    </source>
</evidence>
<dbReference type="Pfam" id="PF24441">
    <property type="entry name" value="DUF7560"/>
    <property type="match status" value="1"/>
</dbReference>
<evidence type="ECO:0000313" key="2">
    <source>
        <dbReference type="Proteomes" id="UP000011566"/>
    </source>
</evidence>
<organism evidence="1 2">
    <name type="scientific">Halococcus hamelinensis 100A6</name>
    <dbReference type="NCBI Taxonomy" id="1132509"/>
    <lineage>
        <taxon>Archaea</taxon>
        <taxon>Methanobacteriati</taxon>
        <taxon>Methanobacteriota</taxon>
        <taxon>Stenosarchaea group</taxon>
        <taxon>Halobacteria</taxon>
        <taxon>Halobacteriales</taxon>
        <taxon>Halococcaceae</taxon>
        <taxon>Halococcus</taxon>
    </lineage>
</organism>
<dbReference type="OrthoDB" id="284396at2157"/>
<dbReference type="RefSeq" id="WP_007693179.1">
    <property type="nucleotide sequence ID" value="NZ_AJRK01000426.1"/>
</dbReference>
<dbReference type="InterPro" id="IPR055982">
    <property type="entry name" value="DUF7560"/>
</dbReference>
<reference evidence="1 2" key="1">
    <citation type="journal article" date="2014" name="PLoS Genet.">
        <title>Phylogenetically driven sequencing of extremely halophilic archaea reveals strategies for static and dynamic osmo-response.</title>
        <authorList>
            <person name="Becker E.A."/>
            <person name="Seitzer P.M."/>
            <person name="Tritt A."/>
            <person name="Larsen D."/>
            <person name="Krusor M."/>
            <person name="Yao A.I."/>
            <person name="Wu D."/>
            <person name="Madern D."/>
            <person name="Eisen J.A."/>
            <person name="Darling A.E."/>
            <person name="Facciotti M.T."/>
        </authorList>
    </citation>
    <scope>NUCLEOTIDE SEQUENCE [LARGE SCALE GENOMIC DNA]</scope>
    <source>
        <strain evidence="1 2">100A6</strain>
    </source>
</reference>
<gene>
    <name evidence="1" type="ORF">C447_09257</name>
</gene>
<dbReference type="Proteomes" id="UP000011566">
    <property type="component" value="Unassembled WGS sequence"/>
</dbReference>
<comment type="caution">
    <text evidence="1">The sequence shown here is derived from an EMBL/GenBank/DDBJ whole genome shotgun (WGS) entry which is preliminary data.</text>
</comment>
<name>M0LYC3_9EURY</name>
<dbReference type="EMBL" id="AOMB01000029">
    <property type="protein sequence ID" value="EMA38572.1"/>
    <property type="molecule type" value="Genomic_DNA"/>
</dbReference>
<dbReference type="PATRIC" id="fig|1132509.6.peg.2089"/>